<name>A0ABS8T828_DATST</name>
<reference evidence="2 3" key="1">
    <citation type="journal article" date="2021" name="BMC Genomics">
        <title>Datura genome reveals duplications of psychoactive alkaloid biosynthetic genes and high mutation rate following tissue culture.</title>
        <authorList>
            <person name="Rajewski A."/>
            <person name="Carter-House D."/>
            <person name="Stajich J."/>
            <person name="Litt A."/>
        </authorList>
    </citation>
    <scope>NUCLEOTIDE SEQUENCE [LARGE SCALE GENOMIC DNA]</scope>
    <source>
        <strain evidence="2">AR-01</strain>
    </source>
</reference>
<feature type="region of interest" description="Disordered" evidence="1">
    <location>
        <begin position="1"/>
        <end position="20"/>
    </location>
</feature>
<feature type="compositionally biased region" description="Polar residues" evidence="1">
    <location>
        <begin position="1"/>
        <end position="13"/>
    </location>
</feature>
<evidence type="ECO:0000313" key="3">
    <source>
        <dbReference type="Proteomes" id="UP000823775"/>
    </source>
</evidence>
<proteinExistence type="predicted"/>
<accession>A0ABS8T828</accession>
<dbReference type="EMBL" id="JACEIK010001245">
    <property type="protein sequence ID" value="MCD7467564.1"/>
    <property type="molecule type" value="Genomic_DNA"/>
</dbReference>
<protein>
    <submittedName>
        <fullName evidence="2">Uncharacterized protein</fullName>
    </submittedName>
</protein>
<comment type="caution">
    <text evidence="2">The sequence shown here is derived from an EMBL/GenBank/DDBJ whole genome shotgun (WGS) entry which is preliminary data.</text>
</comment>
<dbReference type="Proteomes" id="UP000823775">
    <property type="component" value="Unassembled WGS sequence"/>
</dbReference>
<gene>
    <name evidence="2" type="ORF">HAX54_005084</name>
</gene>
<keyword evidence="3" id="KW-1185">Reference proteome</keyword>
<sequence>MPSAKFKSQASTDATRDPKHSIEINTSPFLSHCLGLVQVCGAYPRGYMRCYRVTWEKNYGSQPGMLYQGNAMPMPLTIPAYVTRPCHVTYCRNGQCAC</sequence>
<evidence type="ECO:0000256" key="1">
    <source>
        <dbReference type="SAM" id="MobiDB-lite"/>
    </source>
</evidence>
<evidence type="ECO:0000313" key="2">
    <source>
        <dbReference type="EMBL" id="MCD7467564.1"/>
    </source>
</evidence>
<organism evidence="2 3">
    <name type="scientific">Datura stramonium</name>
    <name type="common">Jimsonweed</name>
    <name type="synonym">Common thornapple</name>
    <dbReference type="NCBI Taxonomy" id="4076"/>
    <lineage>
        <taxon>Eukaryota</taxon>
        <taxon>Viridiplantae</taxon>
        <taxon>Streptophyta</taxon>
        <taxon>Embryophyta</taxon>
        <taxon>Tracheophyta</taxon>
        <taxon>Spermatophyta</taxon>
        <taxon>Magnoliopsida</taxon>
        <taxon>eudicotyledons</taxon>
        <taxon>Gunneridae</taxon>
        <taxon>Pentapetalae</taxon>
        <taxon>asterids</taxon>
        <taxon>lamiids</taxon>
        <taxon>Solanales</taxon>
        <taxon>Solanaceae</taxon>
        <taxon>Solanoideae</taxon>
        <taxon>Datureae</taxon>
        <taxon>Datura</taxon>
    </lineage>
</organism>